<name>A0ABU0ZK40_9ACTN</name>
<proteinExistence type="inferred from homology"/>
<gene>
    <name evidence="6" type="ORF">RB614_23120</name>
</gene>
<evidence type="ECO:0000259" key="5">
    <source>
        <dbReference type="PROSITE" id="PS52004"/>
    </source>
</evidence>
<evidence type="ECO:0000313" key="7">
    <source>
        <dbReference type="Proteomes" id="UP001230908"/>
    </source>
</evidence>
<dbReference type="RefSeq" id="WP_308714691.1">
    <property type="nucleotide sequence ID" value="NZ_JAVHUY010000022.1"/>
</dbReference>
<dbReference type="EMBL" id="JAVHUY010000022">
    <property type="protein sequence ID" value="MDQ7907413.1"/>
    <property type="molecule type" value="Genomic_DNA"/>
</dbReference>
<reference evidence="6 7" key="1">
    <citation type="submission" date="2023-08" db="EMBL/GenBank/DDBJ databases">
        <title>Phytohabitans sansha sp. nov., isolated from marine sediment.</title>
        <authorList>
            <person name="Zhao Y."/>
            <person name="Yi K."/>
        </authorList>
    </citation>
    <scope>NUCLEOTIDE SEQUENCE [LARGE SCALE GENOMIC DNA]</scope>
    <source>
        <strain evidence="6 7">ZYX-F-186</strain>
    </source>
</reference>
<dbReference type="Proteomes" id="UP001230908">
    <property type="component" value="Unassembled WGS sequence"/>
</dbReference>
<dbReference type="SUPFAM" id="SSF53901">
    <property type="entry name" value="Thiolase-like"/>
    <property type="match status" value="2"/>
</dbReference>
<dbReference type="PROSITE" id="PS52004">
    <property type="entry name" value="KS3_2"/>
    <property type="match status" value="1"/>
</dbReference>
<dbReference type="InterPro" id="IPR000794">
    <property type="entry name" value="Beta-ketoacyl_synthase"/>
</dbReference>
<evidence type="ECO:0000313" key="6">
    <source>
        <dbReference type="EMBL" id="MDQ7907413.1"/>
    </source>
</evidence>
<keyword evidence="3" id="KW-0012">Acyltransferase</keyword>
<evidence type="ECO:0000256" key="2">
    <source>
        <dbReference type="ARBA" id="ARBA00022679"/>
    </source>
</evidence>
<dbReference type="Gene3D" id="3.40.47.10">
    <property type="match status" value="2"/>
</dbReference>
<evidence type="ECO:0000256" key="3">
    <source>
        <dbReference type="ARBA" id="ARBA00023315"/>
    </source>
</evidence>
<keyword evidence="7" id="KW-1185">Reference proteome</keyword>
<dbReference type="InterPro" id="IPR016039">
    <property type="entry name" value="Thiolase-like"/>
</dbReference>
<comment type="similarity">
    <text evidence="1 4">Belongs to the thiolase-like superfamily. Beta-ketoacyl-ACP synthases family.</text>
</comment>
<protein>
    <submittedName>
        <fullName evidence="6">Beta-ketoacyl synthase N-terminal-like domain-containing protein</fullName>
    </submittedName>
</protein>
<dbReference type="Pfam" id="PF00109">
    <property type="entry name" value="ketoacyl-synt"/>
    <property type="match status" value="1"/>
</dbReference>
<keyword evidence="2 4" id="KW-0808">Transferase</keyword>
<evidence type="ECO:0000256" key="4">
    <source>
        <dbReference type="RuleBase" id="RU003694"/>
    </source>
</evidence>
<dbReference type="PANTHER" id="PTHR11712">
    <property type="entry name" value="POLYKETIDE SYNTHASE-RELATED"/>
    <property type="match status" value="1"/>
</dbReference>
<organism evidence="6 7">
    <name type="scientific">Phytohabitans maris</name>
    <dbReference type="NCBI Taxonomy" id="3071409"/>
    <lineage>
        <taxon>Bacteria</taxon>
        <taxon>Bacillati</taxon>
        <taxon>Actinomycetota</taxon>
        <taxon>Actinomycetes</taxon>
        <taxon>Micromonosporales</taxon>
        <taxon>Micromonosporaceae</taxon>
    </lineage>
</organism>
<dbReference type="InterPro" id="IPR014031">
    <property type="entry name" value="Ketoacyl_synth_C"/>
</dbReference>
<feature type="domain" description="Ketosynthase family 3 (KS3)" evidence="5">
    <location>
        <begin position="1"/>
        <end position="401"/>
    </location>
</feature>
<dbReference type="InterPro" id="IPR020841">
    <property type="entry name" value="PKS_Beta-ketoAc_synthase_dom"/>
</dbReference>
<evidence type="ECO:0000256" key="1">
    <source>
        <dbReference type="ARBA" id="ARBA00008467"/>
    </source>
</evidence>
<sequence length="404" mass="41738">MSAVVTGVGVVAPNGADTEAYWSATLAGQSGLRHTGAEVPTRSPIRVAGVARDFAPKRHVPGRLMVATDRWTQLALAATAQALDDSGIDLDAVPEYERGVVLASSSGGNEFGQREIQSLWAQGPRQVTVYQSIAWFYAASTGQVSIRHGFKGPCGNIVAEQTGAIQALQQTGRLLARGARVVLTGGTEAPLSPYAMLCQAQSGWVSRASHPERAYQPFDRGAGGYVPGEGGGVLVVEDAEQARARGARNLYAEVAGLAATTDPPPSSGRPPALRPAIETALAQAGTGPGEVDVVFADAMGVPDLDAQEARTLAAVFGRRAVPVTAPKTMTGRLYAGGAALDLVTAALAIRDGVVPPTVGVVDPAYPDLLDLVSAARPAALRTALVIARGHGGFNACAVLRRVER</sequence>
<dbReference type="Pfam" id="PF02801">
    <property type="entry name" value="Ketoacyl-synt_C"/>
    <property type="match status" value="1"/>
</dbReference>
<dbReference type="InterPro" id="IPR014030">
    <property type="entry name" value="Ketoacyl_synth_N"/>
</dbReference>
<accession>A0ABU0ZK40</accession>
<dbReference type="PANTHER" id="PTHR11712:SF322">
    <property type="entry name" value="POLYKETIDE BETA-KETOACYL SYNTHASE 2-RELATED"/>
    <property type="match status" value="1"/>
</dbReference>
<comment type="caution">
    <text evidence="6">The sequence shown here is derived from an EMBL/GenBank/DDBJ whole genome shotgun (WGS) entry which is preliminary data.</text>
</comment>